<proteinExistence type="predicted"/>
<keyword evidence="3" id="KW-1185">Reference proteome</keyword>
<feature type="region of interest" description="Disordered" evidence="1">
    <location>
        <begin position="143"/>
        <end position="247"/>
    </location>
</feature>
<feature type="compositionally biased region" description="Polar residues" evidence="1">
    <location>
        <begin position="116"/>
        <end position="130"/>
    </location>
</feature>
<feature type="compositionally biased region" description="Low complexity" evidence="1">
    <location>
        <begin position="99"/>
        <end position="113"/>
    </location>
</feature>
<evidence type="ECO:0000313" key="3">
    <source>
        <dbReference type="Proteomes" id="UP000298327"/>
    </source>
</evidence>
<dbReference type="AlphaFoldDB" id="A0A4Y9XJR1"/>
<evidence type="ECO:0000256" key="1">
    <source>
        <dbReference type="SAM" id="MobiDB-lite"/>
    </source>
</evidence>
<dbReference type="EMBL" id="SEOQ01001867">
    <property type="protein sequence ID" value="TFY50354.1"/>
    <property type="molecule type" value="Genomic_DNA"/>
</dbReference>
<feature type="compositionally biased region" description="Low complexity" evidence="1">
    <location>
        <begin position="201"/>
        <end position="216"/>
    </location>
</feature>
<dbReference type="Proteomes" id="UP000298327">
    <property type="component" value="Unassembled WGS sequence"/>
</dbReference>
<organism evidence="2 3">
    <name type="scientific">Dentipellis fragilis</name>
    <dbReference type="NCBI Taxonomy" id="205917"/>
    <lineage>
        <taxon>Eukaryota</taxon>
        <taxon>Fungi</taxon>
        <taxon>Dikarya</taxon>
        <taxon>Basidiomycota</taxon>
        <taxon>Agaricomycotina</taxon>
        <taxon>Agaricomycetes</taxon>
        <taxon>Russulales</taxon>
        <taxon>Hericiaceae</taxon>
        <taxon>Dentipellis</taxon>
    </lineage>
</organism>
<feature type="region of interest" description="Disordered" evidence="1">
    <location>
        <begin position="99"/>
        <end position="131"/>
    </location>
</feature>
<feature type="compositionally biased region" description="Polar residues" evidence="1">
    <location>
        <begin position="165"/>
        <end position="192"/>
    </location>
</feature>
<gene>
    <name evidence="2" type="ORF">EVG20_g11566</name>
</gene>
<sequence length="336" mass="35577">MYAESYVEMDEAERERTKGAVLGAVRRLAFPYHDSPNVPLGRGKGDVGSGFSERGSDGSAVSGNGSAGVASPGESVGESPVLRRGGAAEGVGTMAGYGQTMQQAPQPQPQMGASLPATSSSMLSMQSKTLPSLRWAPVQTTIGAQQPPTTHHPHVPSQRQQQQQSLSHRMSPQESPYAQTQAVSPTSYTSEGQGQMPPPQQQQQQQSMQDIMWSQQPIQHPHVRAHAPQPQQSQQQQQQQQHSQVHTYQLAPTPATPMYVDTATTLSGGSMVGYAGAGMGAGMGMGAEESIFWGTNVGAGFGQGEWGHIFEEAPPLGPGPGAQGEAYGRGQMMMDR</sequence>
<evidence type="ECO:0000313" key="2">
    <source>
        <dbReference type="EMBL" id="TFY50354.1"/>
    </source>
</evidence>
<feature type="compositionally biased region" description="Low complexity" evidence="1">
    <location>
        <begin position="226"/>
        <end position="244"/>
    </location>
</feature>
<protein>
    <submittedName>
        <fullName evidence="2">Uncharacterized protein</fullName>
    </submittedName>
</protein>
<feature type="region of interest" description="Disordered" evidence="1">
    <location>
        <begin position="34"/>
        <end position="81"/>
    </location>
</feature>
<name>A0A4Y9XJR1_9AGAM</name>
<accession>A0A4Y9XJR1</accession>
<feature type="compositionally biased region" description="Low complexity" evidence="1">
    <location>
        <begin position="57"/>
        <end position="71"/>
    </location>
</feature>
<comment type="caution">
    <text evidence="2">The sequence shown here is derived from an EMBL/GenBank/DDBJ whole genome shotgun (WGS) entry which is preliminary data.</text>
</comment>
<reference evidence="2 3" key="1">
    <citation type="submission" date="2019-02" db="EMBL/GenBank/DDBJ databases">
        <title>Genome sequencing of the rare red list fungi Dentipellis fragilis.</title>
        <authorList>
            <person name="Buettner E."/>
            <person name="Kellner H."/>
        </authorList>
    </citation>
    <scope>NUCLEOTIDE SEQUENCE [LARGE SCALE GENOMIC DNA]</scope>
    <source>
        <strain evidence="2 3">DSM 105465</strain>
    </source>
</reference>
<feature type="region of interest" description="Disordered" evidence="1">
    <location>
        <begin position="313"/>
        <end position="336"/>
    </location>
</feature>